<feature type="domain" description="Multidrug resistance protein MdtA-like barrel-sandwich hybrid" evidence="4">
    <location>
        <begin position="47"/>
        <end position="188"/>
    </location>
</feature>
<dbReference type="Pfam" id="PF25876">
    <property type="entry name" value="HH_MFP_RND"/>
    <property type="match status" value="1"/>
</dbReference>
<proteinExistence type="inferred from homology"/>
<feature type="domain" description="Multidrug resistance protein MdtA-like C-terminal permuted SH3" evidence="6">
    <location>
        <begin position="285"/>
        <end position="344"/>
    </location>
</feature>
<evidence type="ECO:0000256" key="1">
    <source>
        <dbReference type="ARBA" id="ARBA00004196"/>
    </source>
</evidence>
<comment type="similarity">
    <text evidence="2">Belongs to the membrane fusion protein (MFP) (TC 8.A.1) family.</text>
</comment>
<sequence length="366" mass="38110">MIAAPLSGCGADAQKPKPPIVVGVITAKAEAVPLETELSGRTAASLVAEVRPQVSGIVTDRLFAEGSWVRAGQPLYQIDSRLYAASNQQARAALASAEATVEANRLKAERFRTLSAEGGVSKQDAADALAAYNQSRAAVAQARAALASASVNLGFTRVSSPISGRIGRSSVTKGALVTASQADPLAKVQRLDPIWVDIQQSSADFMALRRALKNGQLAADNAAPVTIVLADGTEYPVKGKLDFADIDVNEETGTVTLRATVPNPSGDLLPGLFVKARLTQGLVPNGIRVPQGAVTRDPKGHALVLVVNEKNVVEQRTVVAENPVGSDWLVTSGLKPGERIVVEGQMKAKPGATVKVVPALARAGEQ</sequence>
<protein>
    <submittedName>
        <fullName evidence="7">Efflux RND transporter periplasmic adaptor subunit</fullName>
    </submittedName>
</protein>
<dbReference type="SUPFAM" id="SSF111369">
    <property type="entry name" value="HlyD-like secretion proteins"/>
    <property type="match status" value="1"/>
</dbReference>
<dbReference type="Pfam" id="PF25967">
    <property type="entry name" value="RND-MFP_C"/>
    <property type="match status" value="1"/>
</dbReference>
<accession>A0ABT6CJD1</accession>
<dbReference type="Gene3D" id="1.10.287.470">
    <property type="entry name" value="Helix hairpin bin"/>
    <property type="match status" value="1"/>
</dbReference>
<comment type="caution">
    <text evidence="7">The sequence shown here is derived from an EMBL/GenBank/DDBJ whole genome shotgun (WGS) entry which is preliminary data.</text>
</comment>
<dbReference type="Gene3D" id="2.40.50.100">
    <property type="match status" value="1"/>
</dbReference>
<dbReference type="InterPro" id="IPR058627">
    <property type="entry name" value="MdtA-like_C"/>
</dbReference>
<evidence type="ECO:0000259" key="3">
    <source>
        <dbReference type="Pfam" id="PF25876"/>
    </source>
</evidence>
<dbReference type="PANTHER" id="PTHR30158:SF3">
    <property type="entry name" value="MULTIDRUG EFFLUX PUMP SUBUNIT ACRA-RELATED"/>
    <property type="match status" value="1"/>
</dbReference>
<evidence type="ECO:0000259" key="5">
    <source>
        <dbReference type="Pfam" id="PF25944"/>
    </source>
</evidence>
<keyword evidence="8" id="KW-1185">Reference proteome</keyword>
<dbReference type="Proteomes" id="UP001222770">
    <property type="component" value="Unassembled WGS sequence"/>
</dbReference>
<dbReference type="PANTHER" id="PTHR30158">
    <property type="entry name" value="ACRA/E-RELATED COMPONENT OF DRUG EFFLUX TRANSPORTER"/>
    <property type="match status" value="1"/>
</dbReference>
<comment type="subcellular location">
    <subcellularLocation>
        <location evidence="1">Cell envelope</location>
    </subcellularLocation>
</comment>
<dbReference type="Pfam" id="PF25917">
    <property type="entry name" value="BSH_RND"/>
    <property type="match status" value="1"/>
</dbReference>
<dbReference type="InterPro" id="IPR058625">
    <property type="entry name" value="MdtA-like_BSH"/>
</dbReference>
<dbReference type="EMBL" id="JAROCY010000003">
    <property type="protein sequence ID" value="MDF8332447.1"/>
    <property type="molecule type" value="Genomic_DNA"/>
</dbReference>
<name>A0ABT6CJD1_9SPHN</name>
<organism evidence="7 8">
    <name type="scientific">Novosphingobium cyanobacteriorum</name>
    <dbReference type="NCBI Taxonomy" id="3024215"/>
    <lineage>
        <taxon>Bacteria</taxon>
        <taxon>Pseudomonadati</taxon>
        <taxon>Pseudomonadota</taxon>
        <taxon>Alphaproteobacteria</taxon>
        <taxon>Sphingomonadales</taxon>
        <taxon>Sphingomonadaceae</taxon>
        <taxon>Novosphingobium</taxon>
    </lineage>
</organism>
<dbReference type="Pfam" id="PF25944">
    <property type="entry name" value="Beta-barrel_RND"/>
    <property type="match status" value="1"/>
</dbReference>
<dbReference type="RefSeq" id="WP_277275607.1">
    <property type="nucleotide sequence ID" value="NZ_JAROCY010000003.1"/>
</dbReference>
<reference evidence="7 8" key="1">
    <citation type="submission" date="2023-03" db="EMBL/GenBank/DDBJ databases">
        <title>Novosphingobium cyanobacteriorum sp. nov., isolated from a eutrophic reservoir during the Microcystis bloom period.</title>
        <authorList>
            <person name="Kang M."/>
            <person name="Le V."/>
            <person name="Ko S.-R."/>
            <person name="Lee S.-A."/>
            <person name="Ahn C.-Y."/>
        </authorList>
    </citation>
    <scope>NUCLEOTIDE SEQUENCE [LARGE SCALE GENOMIC DNA]</scope>
    <source>
        <strain evidence="7 8">HBC54</strain>
    </source>
</reference>
<evidence type="ECO:0000259" key="4">
    <source>
        <dbReference type="Pfam" id="PF25917"/>
    </source>
</evidence>
<feature type="domain" description="Multidrug resistance protein MdtA-like alpha-helical hairpin" evidence="3">
    <location>
        <begin position="88"/>
        <end position="156"/>
    </location>
</feature>
<dbReference type="InterPro" id="IPR058624">
    <property type="entry name" value="MdtA-like_HH"/>
</dbReference>
<dbReference type="Gene3D" id="2.40.30.170">
    <property type="match status" value="1"/>
</dbReference>
<dbReference type="InterPro" id="IPR006143">
    <property type="entry name" value="RND_pump_MFP"/>
</dbReference>
<evidence type="ECO:0000256" key="2">
    <source>
        <dbReference type="ARBA" id="ARBA00009477"/>
    </source>
</evidence>
<evidence type="ECO:0000313" key="7">
    <source>
        <dbReference type="EMBL" id="MDF8332447.1"/>
    </source>
</evidence>
<dbReference type="InterPro" id="IPR058626">
    <property type="entry name" value="MdtA-like_b-barrel"/>
</dbReference>
<evidence type="ECO:0000313" key="8">
    <source>
        <dbReference type="Proteomes" id="UP001222770"/>
    </source>
</evidence>
<feature type="domain" description="Multidrug resistance protein MdtA-like beta-barrel" evidence="5">
    <location>
        <begin position="193"/>
        <end position="281"/>
    </location>
</feature>
<dbReference type="NCBIfam" id="TIGR01730">
    <property type="entry name" value="RND_mfp"/>
    <property type="match status" value="1"/>
</dbReference>
<dbReference type="Gene3D" id="2.40.420.20">
    <property type="match status" value="1"/>
</dbReference>
<evidence type="ECO:0000259" key="6">
    <source>
        <dbReference type="Pfam" id="PF25967"/>
    </source>
</evidence>
<gene>
    <name evidence="7" type="ORF">POM99_04470</name>
</gene>